<dbReference type="STRING" id="3750.A0A498JRQ3"/>
<keyword evidence="8" id="KW-0520">NAD</keyword>
<feature type="transmembrane region" description="Helical" evidence="11">
    <location>
        <begin position="1049"/>
        <end position="1066"/>
    </location>
</feature>
<dbReference type="NCBIfam" id="TIGR01759">
    <property type="entry name" value="MalateDH-SF1"/>
    <property type="match status" value="1"/>
</dbReference>
<feature type="transmembrane region" description="Helical" evidence="11">
    <location>
        <begin position="512"/>
        <end position="537"/>
    </location>
</feature>
<feature type="transmembrane region" description="Helical" evidence="11">
    <location>
        <begin position="1198"/>
        <end position="1215"/>
    </location>
</feature>
<gene>
    <name evidence="13" type="ORF">DVH24_010944</name>
</gene>
<evidence type="ECO:0000256" key="7">
    <source>
        <dbReference type="ARBA" id="ARBA00023002"/>
    </source>
</evidence>
<feature type="transmembrane region" description="Helical" evidence="11">
    <location>
        <begin position="118"/>
        <end position="139"/>
    </location>
</feature>
<comment type="caution">
    <text evidence="13">The sequence shown here is derived from an EMBL/GenBank/DDBJ whole genome shotgun (WGS) entry which is preliminary data.</text>
</comment>
<feature type="domain" description="Major facilitator superfamily (MFS) profile" evidence="12">
    <location>
        <begin position="912"/>
        <end position="1368"/>
    </location>
</feature>
<evidence type="ECO:0000256" key="11">
    <source>
        <dbReference type="SAM" id="Phobius"/>
    </source>
</evidence>
<dbReference type="GO" id="GO:0030060">
    <property type="term" value="F:L-malate dehydrogenase (NAD+) activity"/>
    <property type="evidence" value="ECO:0007669"/>
    <property type="project" value="UniProtKB-EC"/>
</dbReference>
<dbReference type="Gene3D" id="3.40.50.720">
    <property type="entry name" value="NAD(P)-binding Rossmann-like Domain"/>
    <property type="match status" value="1"/>
</dbReference>
<dbReference type="InterPro" id="IPR001236">
    <property type="entry name" value="Lactate/malate_DH_N"/>
</dbReference>
<dbReference type="EC" id="1.1.1.37" evidence="3"/>
<feature type="transmembrane region" description="Helical" evidence="11">
    <location>
        <begin position="324"/>
        <end position="344"/>
    </location>
</feature>
<dbReference type="InterPro" id="IPR015955">
    <property type="entry name" value="Lactate_DH/Glyco_Ohase_4_C"/>
</dbReference>
<reference evidence="13 14" key="1">
    <citation type="submission" date="2018-10" db="EMBL/GenBank/DDBJ databases">
        <title>A high-quality apple genome assembly.</title>
        <authorList>
            <person name="Hu J."/>
        </authorList>
    </citation>
    <scope>NUCLEOTIDE SEQUENCE [LARGE SCALE GENOMIC DNA]</scope>
    <source>
        <strain evidence="14">cv. HFTH1</strain>
        <tissue evidence="13">Young leaf</tissue>
    </source>
</reference>
<dbReference type="PROSITE" id="PS50850">
    <property type="entry name" value="MFS"/>
    <property type="match status" value="2"/>
</dbReference>
<feature type="transmembrane region" description="Helical" evidence="11">
    <location>
        <begin position="588"/>
        <end position="607"/>
    </location>
</feature>
<dbReference type="CDD" id="cd17378">
    <property type="entry name" value="MFS_OCT_plant"/>
    <property type="match status" value="1"/>
</dbReference>
<dbReference type="CDD" id="cd01336">
    <property type="entry name" value="MDH_cytoplasmic_cytosolic"/>
    <property type="match status" value="1"/>
</dbReference>
<feature type="transmembrane region" description="Helical" evidence="11">
    <location>
        <begin position="1020"/>
        <end position="1043"/>
    </location>
</feature>
<proteinExistence type="inferred from homology"/>
<dbReference type="GO" id="GO:0006108">
    <property type="term" value="P:malate metabolic process"/>
    <property type="evidence" value="ECO:0007669"/>
    <property type="project" value="InterPro"/>
</dbReference>
<dbReference type="GO" id="GO:0022857">
    <property type="term" value="F:transmembrane transporter activity"/>
    <property type="evidence" value="ECO:0007669"/>
    <property type="project" value="InterPro"/>
</dbReference>
<dbReference type="EMBL" id="RDQH01000331">
    <property type="protein sequence ID" value="RXH98619.1"/>
    <property type="molecule type" value="Genomic_DNA"/>
</dbReference>
<dbReference type="GO" id="GO:0016020">
    <property type="term" value="C:membrane"/>
    <property type="evidence" value="ECO:0007669"/>
    <property type="project" value="UniProtKB-SubCell"/>
</dbReference>
<feature type="transmembrane region" description="Helical" evidence="11">
    <location>
        <begin position="1346"/>
        <end position="1364"/>
    </location>
</feature>
<dbReference type="GO" id="GO:0006099">
    <property type="term" value="P:tricarboxylic acid cycle"/>
    <property type="evidence" value="ECO:0007669"/>
    <property type="project" value="UniProtKB-KW"/>
</dbReference>
<feature type="domain" description="Major facilitator superfamily (MFS) profile" evidence="12">
    <location>
        <begin position="45"/>
        <end position="496"/>
    </location>
</feature>
<dbReference type="InterPro" id="IPR022383">
    <property type="entry name" value="Lactate/malate_DH_C"/>
</dbReference>
<keyword evidence="7" id="KW-0560">Oxidoreductase</keyword>
<evidence type="ECO:0000256" key="5">
    <source>
        <dbReference type="ARBA" id="ARBA00022692"/>
    </source>
</evidence>
<protein>
    <recommendedName>
        <fullName evidence="3">malate dehydrogenase</fullName>
        <ecNumber evidence="3">1.1.1.37</ecNumber>
    </recommendedName>
</protein>
<evidence type="ECO:0000256" key="8">
    <source>
        <dbReference type="ARBA" id="ARBA00023027"/>
    </source>
</evidence>
<sequence>MADPTPFGLDPNMEDPETLRTNLLNSLDQIIEQNQSSFGWKQFLQAILVSLASLFDGQQTFISVYTDAIPTWHCSTTTTTSCTTNSNICDLADSDWSWDSTSSTTIISDWSLQCSSSFIRGLPASSYFMGGVVGGLLLGTLADSSLGRKKLLLISCVTMSLASFITIFSPNVWVYSAVRFISGVGRSSISTCVLVLLMEKVGKKWRPRVGIMQFFFFTLGFLSLPLIAYLNRANSWRALYLCTSIPAVLYCLLLQFFVSESPRWLFKNGKREEAVAILLKSAGQNYPSELKLLLVSSHEVEVDSSNVSDHPYKSMKDLFAKRWAMKRTLTVMVLGFGIGMVYYGMPLGVGNLGFNIYLSVMFNALLEIPSYPITCIILERWSRKFSVLGFCLVSGICGIVCAVAGQKGVRIGLELASFFCSRTAWNLISMFTVELFPTCVRNSATSLLRQSYVLSAVFSSMLVSVGSSNEFLSYGVFGLAIFFSGFFVGFLPDTRGGMLCDTMDEQERKENMILRGVPFSCRFFVSWMELFVAYLFFLEKMENFVALLQKMENINVVLVQKSLVVLFTIAFFWKLVKYMWSFLSMEKDPVIVLVTGQIGYAIVPMIARGVMLGPDQPVILHMLDIEPAAEALNGVKMELIDAAFPLLKGVVATTDAQEACKDVNIAVMVGGFPRKEGMERKDVMSKNVSIYKAQASALEKHAASDVKVLVVANPANTNALILKEYAPKIPEKNITCHTRLDHNRALGQISEKLNVHVGDVKNVIIWGNHSSTQYPDVNHATVTTSSGEKPVRELVANDQWLNTEFITTVQQRGAAIIKARKLSSALSAASSACDHIRDWVLGTPKGTWVSMGVYSDGSYGIQQGLIYSFPVTCDKGQWSIVQEPPVLYKHLPSLDSVIERCIGDFGWAQFLQATLVAFSWFFDAQQTFIAVFTDSVPTWHCTHLTDLPNSCNSASNICQLPQNAWAWDRAKHTSIISEWGLECSSSLITGLPASAFFIGCLIGGLTLASLADTSLGRKNMLFLSCLLMSLSTFLTAFSTNIWMYSVLRFITGFARATIGTSALVLSTELVGKRWRGQVGVIGFFCFTLGFLSLPIIAYAHRAHSWRTLYFWTSIPTLLYSITVHFLVRESPRWLFVRGLKEDAIETLKCIAPVNSTTTKTALTSSFISRLSFEHETGNVDLYSAINALVKRKWAFRRLSAVMAIGCGIGMVYYGMPLALGSLKIDLYLGVTLNALSELPASLIAFFFIDKMNRKTSILVYTVLSGFCSIMSVLKGIHPIWTGLQIGFELVSFFSACLAFNVLLLFTIELFPTCVRNSALSMVRQAVVVGGVFSPMLAAAGRDNGGFLSYGVFGVVVGVCGWFVVCLPETRGRGICDTMDEEEYKETAACNAVDDHA</sequence>
<feature type="transmembrane region" description="Helical" evidence="11">
    <location>
        <begin position="1078"/>
        <end position="1096"/>
    </location>
</feature>
<dbReference type="Gene3D" id="1.20.1250.20">
    <property type="entry name" value="MFS general substrate transporter like domains"/>
    <property type="match status" value="2"/>
</dbReference>
<dbReference type="InterPro" id="IPR036259">
    <property type="entry name" value="MFS_trans_sf"/>
</dbReference>
<feature type="transmembrane region" description="Helical" evidence="11">
    <location>
        <begin position="1227"/>
        <end position="1248"/>
    </location>
</feature>
<feature type="transmembrane region" description="Helical" evidence="11">
    <location>
        <begin position="1108"/>
        <end position="1127"/>
    </location>
</feature>
<keyword evidence="6 11" id="KW-1133">Transmembrane helix</keyword>
<dbReference type="FunFam" id="3.90.110.10:FF:000002">
    <property type="entry name" value="Malate dehydrogenase"/>
    <property type="match status" value="1"/>
</dbReference>
<feature type="transmembrane region" description="Helical" evidence="11">
    <location>
        <begin position="236"/>
        <end position="258"/>
    </location>
</feature>
<feature type="transmembrane region" description="Helical" evidence="11">
    <location>
        <begin position="151"/>
        <end position="168"/>
    </location>
</feature>
<dbReference type="FunFam" id="3.40.50.720:FF:000010">
    <property type="entry name" value="Malate dehydrogenase"/>
    <property type="match status" value="1"/>
</dbReference>
<dbReference type="InterPro" id="IPR005828">
    <property type="entry name" value="MFS_sugar_transport-like"/>
</dbReference>
<comment type="catalytic activity">
    <reaction evidence="10">
        <text>(S)-malate + NAD(+) = oxaloacetate + NADH + H(+)</text>
        <dbReference type="Rhea" id="RHEA:21432"/>
        <dbReference type="ChEBI" id="CHEBI:15378"/>
        <dbReference type="ChEBI" id="CHEBI:15589"/>
        <dbReference type="ChEBI" id="CHEBI:16452"/>
        <dbReference type="ChEBI" id="CHEBI:57540"/>
        <dbReference type="ChEBI" id="CHEBI:57945"/>
        <dbReference type="EC" id="1.1.1.37"/>
    </reaction>
</comment>
<evidence type="ECO:0000256" key="9">
    <source>
        <dbReference type="ARBA" id="ARBA00023136"/>
    </source>
</evidence>
<evidence type="ECO:0000313" key="14">
    <source>
        <dbReference type="Proteomes" id="UP000290289"/>
    </source>
</evidence>
<keyword evidence="5 11" id="KW-0812">Transmembrane</keyword>
<dbReference type="Pfam" id="PF02866">
    <property type="entry name" value="Ldh_1_C"/>
    <property type="match status" value="1"/>
</dbReference>
<feature type="transmembrane region" description="Helical" evidence="11">
    <location>
        <begin position="356"/>
        <end position="378"/>
    </location>
</feature>
<feature type="transmembrane region" description="Helical" evidence="11">
    <location>
        <begin position="174"/>
        <end position="197"/>
    </location>
</feature>
<comment type="subcellular location">
    <subcellularLocation>
        <location evidence="1">Membrane</location>
        <topology evidence="1">Multi-pass membrane protein</topology>
    </subcellularLocation>
</comment>
<evidence type="ECO:0000256" key="4">
    <source>
        <dbReference type="ARBA" id="ARBA00022532"/>
    </source>
</evidence>
<dbReference type="Proteomes" id="UP000290289">
    <property type="component" value="Chromosome 5"/>
</dbReference>
<comment type="similarity">
    <text evidence="2">Belongs to the LDH/MDH superfamily. MDH type 2 family.</text>
</comment>
<dbReference type="SUPFAM" id="SSF51735">
    <property type="entry name" value="NAD(P)-binding Rossmann-fold domains"/>
    <property type="match status" value="1"/>
</dbReference>
<keyword evidence="9 11" id="KW-0472">Membrane</keyword>
<feature type="transmembrane region" description="Helical" evidence="11">
    <location>
        <begin position="209"/>
        <end position="230"/>
    </location>
</feature>
<dbReference type="NCBIfam" id="NF003916">
    <property type="entry name" value="PRK05442.1"/>
    <property type="match status" value="1"/>
</dbReference>
<organism evidence="13 14">
    <name type="scientific">Malus domestica</name>
    <name type="common">Apple</name>
    <name type="synonym">Pyrus malus</name>
    <dbReference type="NCBI Taxonomy" id="3750"/>
    <lineage>
        <taxon>Eukaryota</taxon>
        <taxon>Viridiplantae</taxon>
        <taxon>Streptophyta</taxon>
        <taxon>Embryophyta</taxon>
        <taxon>Tracheophyta</taxon>
        <taxon>Spermatophyta</taxon>
        <taxon>Magnoliopsida</taxon>
        <taxon>eudicotyledons</taxon>
        <taxon>Gunneridae</taxon>
        <taxon>Pentapetalae</taxon>
        <taxon>rosids</taxon>
        <taxon>fabids</taxon>
        <taxon>Rosales</taxon>
        <taxon>Rosaceae</taxon>
        <taxon>Amygdaloideae</taxon>
        <taxon>Maleae</taxon>
        <taxon>Malus</taxon>
    </lineage>
</organism>
<keyword evidence="14" id="KW-1185">Reference proteome</keyword>
<feature type="transmembrane region" description="Helical" evidence="11">
    <location>
        <begin position="1289"/>
        <end position="1310"/>
    </location>
</feature>
<evidence type="ECO:0000259" key="12">
    <source>
        <dbReference type="PROSITE" id="PS50850"/>
    </source>
</evidence>
<dbReference type="Pfam" id="PF00083">
    <property type="entry name" value="Sugar_tr"/>
    <property type="match status" value="2"/>
</dbReference>
<dbReference type="SUPFAM" id="SSF56327">
    <property type="entry name" value="LDH C-terminal domain-like"/>
    <property type="match status" value="1"/>
</dbReference>
<dbReference type="InterPro" id="IPR011274">
    <property type="entry name" value="Malate_DH_NAD-dep_euk"/>
</dbReference>
<dbReference type="InterPro" id="IPR010945">
    <property type="entry name" value="Malate_DH_type2"/>
</dbReference>
<feature type="transmembrane region" description="Helical" evidence="11">
    <location>
        <begin position="1322"/>
        <end position="1340"/>
    </location>
</feature>
<feature type="transmembrane region" description="Helical" evidence="11">
    <location>
        <begin position="987"/>
        <end position="1008"/>
    </location>
</feature>
<dbReference type="PANTHER" id="PTHR23382">
    <property type="entry name" value="MALATE DEHYDROGENASE"/>
    <property type="match status" value="1"/>
</dbReference>
<dbReference type="InterPro" id="IPR036291">
    <property type="entry name" value="NAD(P)-bd_dom_sf"/>
</dbReference>
<evidence type="ECO:0000256" key="1">
    <source>
        <dbReference type="ARBA" id="ARBA00004141"/>
    </source>
</evidence>
<dbReference type="Pfam" id="PF00056">
    <property type="entry name" value="Ldh_1_N"/>
    <property type="match status" value="1"/>
</dbReference>
<accession>A0A498JRQ3</accession>
<evidence type="ECO:0000313" key="13">
    <source>
        <dbReference type="EMBL" id="RXH98619.1"/>
    </source>
</evidence>
<evidence type="ECO:0000256" key="10">
    <source>
        <dbReference type="ARBA" id="ARBA00048313"/>
    </source>
</evidence>
<feature type="transmembrane region" description="Helical" evidence="11">
    <location>
        <begin position="557"/>
        <end position="576"/>
    </location>
</feature>
<evidence type="ECO:0000256" key="2">
    <source>
        <dbReference type="ARBA" id="ARBA00009613"/>
    </source>
</evidence>
<dbReference type="NCBIfam" id="TIGR01758">
    <property type="entry name" value="MDH_euk_cyt"/>
    <property type="match status" value="1"/>
</dbReference>
<dbReference type="SUPFAM" id="SSF103473">
    <property type="entry name" value="MFS general substrate transporter"/>
    <property type="match status" value="2"/>
</dbReference>
<evidence type="ECO:0000256" key="6">
    <source>
        <dbReference type="ARBA" id="ARBA00022989"/>
    </source>
</evidence>
<feature type="transmembrane region" description="Helical" evidence="11">
    <location>
        <begin position="385"/>
        <end position="405"/>
    </location>
</feature>
<name>A0A498JRQ3_MALDO</name>
<feature type="transmembrane region" description="Helical" evidence="11">
    <location>
        <begin position="471"/>
        <end position="491"/>
    </location>
</feature>
<feature type="transmembrane region" description="Helical" evidence="11">
    <location>
        <begin position="1257"/>
        <end position="1277"/>
    </location>
</feature>
<dbReference type="Gene3D" id="3.90.110.10">
    <property type="entry name" value="Lactate dehydrogenase/glycoside hydrolase, family 4, C-terminal"/>
    <property type="match status" value="1"/>
</dbReference>
<dbReference type="InterPro" id="IPR020846">
    <property type="entry name" value="MFS_dom"/>
</dbReference>
<keyword evidence="4" id="KW-0816">Tricarboxylic acid cycle</keyword>
<evidence type="ECO:0000256" key="3">
    <source>
        <dbReference type="ARBA" id="ARBA00012995"/>
    </source>
</evidence>